<dbReference type="InterPro" id="IPR036872">
    <property type="entry name" value="CH_dom_sf"/>
</dbReference>
<evidence type="ECO:0000313" key="2">
    <source>
        <dbReference type="Proteomes" id="UP000887574"/>
    </source>
</evidence>
<name>A0A915DV00_9BILA</name>
<dbReference type="Gene3D" id="1.10.418.10">
    <property type="entry name" value="Calponin-like domain"/>
    <property type="match status" value="1"/>
</dbReference>
<dbReference type="InterPro" id="IPR001715">
    <property type="entry name" value="CH_dom"/>
</dbReference>
<dbReference type="SUPFAM" id="SSF47576">
    <property type="entry name" value="Calponin-homology domain, CH-domain"/>
    <property type="match status" value="1"/>
</dbReference>
<protein>
    <submittedName>
        <fullName evidence="3">Calponin-homology (CH) domain-containing protein</fullName>
    </submittedName>
</protein>
<dbReference type="Pfam" id="PF00307">
    <property type="entry name" value="CH"/>
    <property type="match status" value="1"/>
</dbReference>
<reference evidence="3" key="1">
    <citation type="submission" date="2022-11" db="UniProtKB">
        <authorList>
            <consortium name="WormBaseParasite"/>
        </authorList>
    </citation>
    <scope>IDENTIFICATION</scope>
</reference>
<dbReference type="AlphaFoldDB" id="A0A915DV00"/>
<feature type="domain" description="Calponin-homology (CH)" evidence="1">
    <location>
        <begin position="122"/>
        <end position="182"/>
    </location>
</feature>
<keyword evidence="2" id="KW-1185">Reference proteome</keyword>
<organism evidence="2 3">
    <name type="scientific">Ditylenchus dipsaci</name>
    <dbReference type="NCBI Taxonomy" id="166011"/>
    <lineage>
        <taxon>Eukaryota</taxon>
        <taxon>Metazoa</taxon>
        <taxon>Ecdysozoa</taxon>
        <taxon>Nematoda</taxon>
        <taxon>Chromadorea</taxon>
        <taxon>Rhabditida</taxon>
        <taxon>Tylenchina</taxon>
        <taxon>Tylenchomorpha</taxon>
        <taxon>Sphaerularioidea</taxon>
        <taxon>Anguinidae</taxon>
        <taxon>Anguininae</taxon>
        <taxon>Ditylenchus</taxon>
    </lineage>
</organism>
<proteinExistence type="predicted"/>
<dbReference type="PROSITE" id="PS50021">
    <property type="entry name" value="CH"/>
    <property type="match status" value="1"/>
</dbReference>
<dbReference type="Proteomes" id="UP000887574">
    <property type="component" value="Unplaced"/>
</dbReference>
<accession>A0A915DV00</accession>
<evidence type="ECO:0000259" key="1">
    <source>
        <dbReference type="PROSITE" id="PS50021"/>
    </source>
</evidence>
<dbReference type="WBParaSite" id="jg23082">
    <property type="protein sequence ID" value="jg23082"/>
    <property type="gene ID" value="jg23082"/>
</dbReference>
<evidence type="ECO:0000313" key="3">
    <source>
        <dbReference type="WBParaSite" id="jg23082"/>
    </source>
</evidence>
<sequence length="182" mass="20649">MDEQGRRAEAANKALENYAEAVAKFVVHLKERRKKVQSAQLFAMDESAGNRYDDVDAIFHAVVAATNPPDQQLQSPSSDENKLLQLSIPEICEGSPKAVLSMCWQLVQIYWRRFAPTGAKERKVAEALKDWCLEATGKYEEVVINDFTSSWRDGVAINILIMSFDESLVNLKQVRELREMNE</sequence>